<feature type="region of interest" description="Disordered" evidence="1">
    <location>
        <begin position="193"/>
        <end position="227"/>
    </location>
</feature>
<dbReference type="Gene3D" id="1.10.10.10">
    <property type="entry name" value="Winged helix-like DNA-binding domain superfamily/Winged helix DNA-binding domain"/>
    <property type="match status" value="1"/>
</dbReference>
<dbReference type="SUPFAM" id="SSF46785">
    <property type="entry name" value="Winged helix' DNA-binding domain"/>
    <property type="match status" value="1"/>
</dbReference>
<dbReference type="PANTHER" id="PTHR43252:SF7">
    <property type="entry name" value="TRANSCRIPTIONAL REGULATOR YQJI"/>
    <property type="match status" value="1"/>
</dbReference>
<comment type="caution">
    <text evidence="3">The sequence shown here is derived from an EMBL/GenBank/DDBJ whole genome shotgun (WGS) entry which is preliminary data.</text>
</comment>
<dbReference type="InterPro" id="IPR036388">
    <property type="entry name" value="WH-like_DNA-bd_sf"/>
</dbReference>
<dbReference type="Pfam" id="PF03551">
    <property type="entry name" value="PadR"/>
    <property type="match status" value="1"/>
</dbReference>
<gene>
    <name evidence="3" type="ORF">GCM10011489_00460</name>
</gene>
<feature type="domain" description="Transcription regulator PadR N-terminal" evidence="2">
    <location>
        <begin position="15"/>
        <end position="90"/>
    </location>
</feature>
<dbReference type="EMBL" id="BMGC01000001">
    <property type="protein sequence ID" value="GGB16242.1"/>
    <property type="molecule type" value="Genomic_DNA"/>
</dbReference>
<dbReference type="Proteomes" id="UP000621454">
    <property type="component" value="Unassembled WGS sequence"/>
</dbReference>
<keyword evidence="4" id="KW-1185">Reference proteome</keyword>
<name>A0A916STV3_9ACTN</name>
<organism evidence="3 4">
    <name type="scientific">Gordonia jinhuaensis</name>
    <dbReference type="NCBI Taxonomy" id="1517702"/>
    <lineage>
        <taxon>Bacteria</taxon>
        <taxon>Bacillati</taxon>
        <taxon>Actinomycetota</taxon>
        <taxon>Actinomycetes</taxon>
        <taxon>Mycobacteriales</taxon>
        <taxon>Gordoniaceae</taxon>
        <taxon>Gordonia</taxon>
    </lineage>
</organism>
<evidence type="ECO:0000313" key="4">
    <source>
        <dbReference type="Proteomes" id="UP000621454"/>
    </source>
</evidence>
<dbReference type="AlphaFoldDB" id="A0A916STV3"/>
<reference evidence="3" key="2">
    <citation type="submission" date="2020-09" db="EMBL/GenBank/DDBJ databases">
        <authorList>
            <person name="Sun Q."/>
            <person name="Zhou Y."/>
        </authorList>
    </citation>
    <scope>NUCLEOTIDE SEQUENCE</scope>
    <source>
        <strain evidence="3">CGMCC 1.12827</strain>
    </source>
</reference>
<dbReference type="RefSeq" id="WP_188584577.1">
    <property type="nucleotide sequence ID" value="NZ_BMGC01000001.1"/>
</dbReference>
<proteinExistence type="predicted"/>
<evidence type="ECO:0000259" key="2">
    <source>
        <dbReference type="Pfam" id="PF03551"/>
    </source>
</evidence>
<reference evidence="3" key="1">
    <citation type="journal article" date="2014" name="Int. J. Syst. Evol. Microbiol.">
        <title>Complete genome sequence of Corynebacterium casei LMG S-19264T (=DSM 44701T), isolated from a smear-ripened cheese.</title>
        <authorList>
            <consortium name="US DOE Joint Genome Institute (JGI-PGF)"/>
            <person name="Walter F."/>
            <person name="Albersmeier A."/>
            <person name="Kalinowski J."/>
            <person name="Ruckert C."/>
        </authorList>
    </citation>
    <scope>NUCLEOTIDE SEQUENCE</scope>
    <source>
        <strain evidence="3">CGMCC 1.12827</strain>
    </source>
</reference>
<dbReference type="InterPro" id="IPR036390">
    <property type="entry name" value="WH_DNA-bd_sf"/>
</dbReference>
<protein>
    <submittedName>
        <fullName evidence="3">PadR family transcriptional regulator</fullName>
    </submittedName>
</protein>
<sequence>MECSRGGLNPLSVLVLGLLNERSRMHPYEMVQTLIARHEDRFANVRPGSLYHAVDRLTEMGLIRVADVERQGNRPERTLYETTDAGVAAMTDRVAGMLASSKQEYPELFLAVAQAHELDRRTVLEMLAQRLDAMRSELDDITGARHTLLAAGKPELFYLDLGVRITTLTAQIGWLEELVEAMSTGAMVWTDDPDFRAGDLRAQNERAPDSSSPHPHDQPAPRDSTKG</sequence>
<dbReference type="PANTHER" id="PTHR43252">
    <property type="entry name" value="TRANSCRIPTIONAL REGULATOR YQJI"/>
    <property type="match status" value="1"/>
</dbReference>
<accession>A0A916STV3</accession>
<evidence type="ECO:0000313" key="3">
    <source>
        <dbReference type="EMBL" id="GGB16242.1"/>
    </source>
</evidence>
<evidence type="ECO:0000256" key="1">
    <source>
        <dbReference type="SAM" id="MobiDB-lite"/>
    </source>
</evidence>
<dbReference type="InterPro" id="IPR005149">
    <property type="entry name" value="Tscrpt_reg_PadR_N"/>
</dbReference>